<organism evidence="1 2">
    <name type="scientific">Arcicella rigui</name>
    <dbReference type="NCBI Taxonomy" id="797020"/>
    <lineage>
        <taxon>Bacteria</taxon>
        <taxon>Pseudomonadati</taxon>
        <taxon>Bacteroidota</taxon>
        <taxon>Cytophagia</taxon>
        <taxon>Cytophagales</taxon>
        <taxon>Flectobacillaceae</taxon>
        <taxon>Arcicella</taxon>
    </lineage>
</organism>
<evidence type="ECO:0000313" key="1">
    <source>
        <dbReference type="EMBL" id="MEA5138357.1"/>
    </source>
</evidence>
<dbReference type="EMBL" id="JAYFUM010000005">
    <property type="protein sequence ID" value="MEA5138357.1"/>
    <property type="molecule type" value="Genomic_DNA"/>
</dbReference>
<reference evidence="1 2" key="1">
    <citation type="submission" date="2023-12" db="EMBL/GenBank/DDBJ databases">
        <title>Novel species of the genus Arcicella isolated from rivers.</title>
        <authorList>
            <person name="Lu H."/>
        </authorList>
    </citation>
    <scope>NUCLEOTIDE SEQUENCE [LARGE SCALE GENOMIC DNA]</scope>
    <source>
        <strain evidence="1 2">KCTC 23307</strain>
    </source>
</reference>
<gene>
    <name evidence="1" type="ORF">VB248_04405</name>
</gene>
<dbReference type="RefSeq" id="WP_323295525.1">
    <property type="nucleotide sequence ID" value="NZ_JAYFUM010000005.1"/>
</dbReference>
<sequence>MLTVEINDAHLEQLIEKKAFENGMTTQAFVQNVLSLNLHEQDITSQTLPFVIPSLDYKEHISTINYGITDESISKEAVSLFSSINDALI</sequence>
<keyword evidence="2" id="KW-1185">Reference proteome</keyword>
<accession>A0ABU5Q6Y6</accession>
<evidence type="ECO:0000313" key="2">
    <source>
        <dbReference type="Proteomes" id="UP001302949"/>
    </source>
</evidence>
<comment type="caution">
    <text evidence="1">The sequence shown here is derived from an EMBL/GenBank/DDBJ whole genome shotgun (WGS) entry which is preliminary data.</text>
</comment>
<protein>
    <submittedName>
        <fullName evidence="1">Uncharacterized protein</fullName>
    </submittedName>
</protein>
<proteinExistence type="predicted"/>
<dbReference type="Proteomes" id="UP001302949">
    <property type="component" value="Unassembled WGS sequence"/>
</dbReference>
<name>A0ABU5Q6Y6_9BACT</name>